<dbReference type="EMBL" id="FNSD01000001">
    <property type="protein sequence ID" value="SEB50049.1"/>
    <property type="molecule type" value="Genomic_DNA"/>
</dbReference>
<dbReference type="InterPro" id="IPR000683">
    <property type="entry name" value="Gfo/Idh/MocA-like_OxRdtase_N"/>
</dbReference>
<reference evidence="3 4" key="1">
    <citation type="submission" date="2016-10" db="EMBL/GenBank/DDBJ databases">
        <authorList>
            <person name="de Groot N.N."/>
        </authorList>
    </citation>
    <scope>NUCLEOTIDE SEQUENCE [LARGE SCALE GENOMIC DNA]</scope>
    <source>
        <strain evidence="3 4">AB35.6</strain>
    </source>
</reference>
<dbReference type="GO" id="GO:0000166">
    <property type="term" value="F:nucleotide binding"/>
    <property type="evidence" value="ECO:0007669"/>
    <property type="project" value="InterPro"/>
</dbReference>
<dbReference type="Gene3D" id="3.30.360.10">
    <property type="entry name" value="Dihydrodipicolinate Reductase, domain 2"/>
    <property type="match status" value="1"/>
</dbReference>
<feature type="domain" description="Gfo/Idh/MocA-like oxidoreductase N-terminal" evidence="1">
    <location>
        <begin position="10"/>
        <end position="129"/>
    </location>
</feature>
<dbReference type="Gene3D" id="3.40.50.720">
    <property type="entry name" value="NAD(P)-binding Rossmann-like Domain"/>
    <property type="match status" value="1"/>
</dbReference>
<name>A0A1H4JUT3_9BACT</name>
<evidence type="ECO:0000259" key="2">
    <source>
        <dbReference type="Pfam" id="PF22725"/>
    </source>
</evidence>
<organism evidence="3 4">
    <name type="scientific">Terriglobus roseus</name>
    <dbReference type="NCBI Taxonomy" id="392734"/>
    <lineage>
        <taxon>Bacteria</taxon>
        <taxon>Pseudomonadati</taxon>
        <taxon>Acidobacteriota</taxon>
        <taxon>Terriglobia</taxon>
        <taxon>Terriglobales</taxon>
        <taxon>Acidobacteriaceae</taxon>
        <taxon>Terriglobus</taxon>
    </lineage>
</organism>
<dbReference type="AlphaFoldDB" id="A0A1H4JUT3"/>
<accession>A0A1H4JUT3</accession>
<dbReference type="InterPro" id="IPR051450">
    <property type="entry name" value="Gfo/Idh/MocA_Oxidoreductases"/>
</dbReference>
<feature type="domain" description="GFO/IDH/MocA-like oxidoreductase" evidence="2">
    <location>
        <begin position="176"/>
        <end position="271"/>
    </location>
</feature>
<dbReference type="InterPro" id="IPR055170">
    <property type="entry name" value="GFO_IDH_MocA-like_dom"/>
</dbReference>
<dbReference type="Pfam" id="PF22725">
    <property type="entry name" value="GFO_IDH_MocA_C3"/>
    <property type="match status" value="1"/>
</dbReference>
<evidence type="ECO:0000313" key="4">
    <source>
        <dbReference type="Proteomes" id="UP000182409"/>
    </source>
</evidence>
<evidence type="ECO:0000313" key="3">
    <source>
        <dbReference type="EMBL" id="SEB50049.1"/>
    </source>
</evidence>
<proteinExistence type="predicted"/>
<dbReference type="Pfam" id="PF01408">
    <property type="entry name" value="GFO_IDH_MocA"/>
    <property type="match status" value="1"/>
</dbReference>
<dbReference type="InterPro" id="IPR036291">
    <property type="entry name" value="NAD(P)-bd_dom_sf"/>
</dbReference>
<protein>
    <submittedName>
        <fullName evidence="3">Predicted dehydrogenase</fullName>
    </submittedName>
</protein>
<dbReference type="OrthoDB" id="9815825at2"/>
<sequence>MPSFDPNVPLRFAVIGCGSVARAQHIPNIAASPRMVLQSCIDLDDAILSECRDRFGARHIGHDWHDAIADPEVDVICLATTEKLRLPVIEAAARAGKPVYVEKPLATTLQEMHNIQSVVHATDIPFCVGHNRRASPAMLAAHNLFRDHMTHPQRSPWRWQREASLPPLPDDGVPSIAVRINDDWHSWKGWVFDKTQAPHGPMLFEMTHFTDVCNWFLADEPVEVTAVATGMLNEAVIVRYQSGALATILLGNNGTFAYCKELYELMGNGGYLAIDHMLEVRTAGMEGAPDRLTFPMISDRHPQIGLEGGVSGWLAKKRAACSEAALANDPMLQFTAEPDKGHAHALELFADQIYGLGPEVCGVDAAVLATEVAFAAIRSAHEHRPVSIDEIRSGAHS</sequence>
<gene>
    <name evidence="3" type="ORF">SAMN05443244_0832</name>
</gene>
<dbReference type="RefSeq" id="WP_074652479.1">
    <property type="nucleotide sequence ID" value="NZ_FNSD01000001.1"/>
</dbReference>
<evidence type="ECO:0000259" key="1">
    <source>
        <dbReference type="Pfam" id="PF01408"/>
    </source>
</evidence>
<dbReference type="SUPFAM" id="SSF51735">
    <property type="entry name" value="NAD(P)-binding Rossmann-fold domains"/>
    <property type="match status" value="1"/>
</dbReference>
<dbReference type="PANTHER" id="PTHR43377:SF1">
    <property type="entry name" value="BILIVERDIN REDUCTASE A"/>
    <property type="match status" value="1"/>
</dbReference>
<dbReference type="SUPFAM" id="SSF55347">
    <property type="entry name" value="Glyceraldehyde-3-phosphate dehydrogenase-like, C-terminal domain"/>
    <property type="match status" value="1"/>
</dbReference>
<dbReference type="Proteomes" id="UP000182409">
    <property type="component" value="Unassembled WGS sequence"/>
</dbReference>
<dbReference type="PANTHER" id="PTHR43377">
    <property type="entry name" value="BILIVERDIN REDUCTASE A"/>
    <property type="match status" value="1"/>
</dbReference>